<reference evidence="9" key="1">
    <citation type="submission" date="2022-03" db="EMBL/GenBank/DDBJ databases">
        <authorList>
            <person name="Martin C."/>
        </authorList>
    </citation>
    <scope>NUCLEOTIDE SEQUENCE</scope>
</reference>
<dbReference type="OrthoDB" id="547796at2759"/>
<evidence type="ECO:0000256" key="5">
    <source>
        <dbReference type="ARBA" id="ARBA00023004"/>
    </source>
</evidence>
<dbReference type="AlphaFoldDB" id="A0A8S4PC52"/>
<dbReference type="SMART" id="SM01117">
    <property type="entry name" value="Cyt-b5"/>
    <property type="match status" value="1"/>
</dbReference>
<evidence type="ECO:0000256" key="3">
    <source>
        <dbReference type="ARBA" id="ARBA00022723"/>
    </source>
</evidence>
<evidence type="ECO:0000259" key="8">
    <source>
        <dbReference type="SMART" id="SM01117"/>
    </source>
</evidence>
<evidence type="ECO:0000256" key="6">
    <source>
        <dbReference type="ARBA" id="ARBA00038357"/>
    </source>
</evidence>
<dbReference type="GO" id="GO:0005783">
    <property type="term" value="C:endoplasmic reticulum"/>
    <property type="evidence" value="ECO:0007669"/>
    <property type="project" value="UniProtKB-SubCell"/>
</dbReference>
<evidence type="ECO:0000256" key="1">
    <source>
        <dbReference type="ARBA" id="ARBA00004240"/>
    </source>
</evidence>
<accession>A0A8S4PC52</accession>
<dbReference type="GO" id="GO:0046872">
    <property type="term" value="F:metal ion binding"/>
    <property type="evidence" value="ECO:0007669"/>
    <property type="project" value="UniProtKB-KW"/>
</dbReference>
<sequence length="157" mass="17662">MKLSTIFGSLLSLLLTQITFICCEYKLKNIVIPELKEGNPFKVFTDSEIAQYDGTNENKPIYMGVKGVVFDVTSGKGFYGKGQSYNALVGRDASRAVAKMSLEPEDINYNLNGLDDDTLKALDDIFVGTYMEKYPVVGYMQYKVREIKKKLRDNGEL</sequence>
<feature type="signal peptide" evidence="7">
    <location>
        <begin position="1"/>
        <end position="23"/>
    </location>
</feature>
<gene>
    <name evidence="9" type="ORF">OFUS_LOCUS15974</name>
</gene>
<feature type="domain" description="Cytochrome b5 heme-binding" evidence="8">
    <location>
        <begin position="44"/>
        <end position="141"/>
    </location>
</feature>
<evidence type="ECO:0000313" key="9">
    <source>
        <dbReference type="EMBL" id="CAH1790806.1"/>
    </source>
</evidence>
<comment type="subcellular location">
    <subcellularLocation>
        <location evidence="1">Endoplasmic reticulum</location>
    </subcellularLocation>
</comment>
<dbReference type="InterPro" id="IPR001199">
    <property type="entry name" value="Cyt_B5-like_heme/steroid-bd"/>
</dbReference>
<keyword evidence="10" id="KW-1185">Reference proteome</keyword>
<dbReference type="Proteomes" id="UP000749559">
    <property type="component" value="Unassembled WGS sequence"/>
</dbReference>
<dbReference type="SUPFAM" id="SSF55856">
    <property type="entry name" value="Cytochrome b5-like heme/steroid binding domain"/>
    <property type="match status" value="1"/>
</dbReference>
<dbReference type="InterPro" id="IPR036400">
    <property type="entry name" value="Cyt_B5-like_heme/steroid_sf"/>
</dbReference>
<comment type="similarity">
    <text evidence="6">Belongs to the cytochrome b5 family. MAPR subfamily.</text>
</comment>
<keyword evidence="5" id="KW-0408">Iron</keyword>
<dbReference type="InterPro" id="IPR050577">
    <property type="entry name" value="MAPR/NEUFC/NENF-like"/>
</dbReference>
<dbReference type="Pfam" id="PF00173">
    <property type="entry name" value="Cyt-b5"/>
    <property type="match status" value="1"/>
</dbReference>
<keyword evidence="2" id="KW-0349">Heme</keyword>
<protein>
    <recommendedName>
        <fullName evidence="8">Cytochrome b5 heme-binding domain-containing protein</fullName>
    </recommendedName>
</protein>
<keyword evidence="7" id="KW-0732">Signal</keyword>
<keyword evidence="4" id="KW-0256">Endoplasmic reticulum</keyword>
<dbReference type="PANTHER" id="PTHR10281:SF72">
    <property type="entry name" value="NEUDESIN"/>
    <property type="match status" value="1"/>
</dbReference>
<feature type="chain" id="PRO_5035798473" description="Cytochrome b5 heme-binding domain-containing protein" evidence="7">
    <location>
        <begin position="24"/>
        <end position="157"/>
    </location>
</feature>
<evidence type="ECO:0000256" key="4">
    <source>
        <dbReference type="ARBA" id="ARBA00022824"/>
    </source>
</evidence>
<evidence type="ECO:0000256" key="2">
    <source>
        <dbReference type="ARBA" id="ARBA00022617"/>
    </source>
</evidence>
<name>A0A8S4PC52_OWEFU</name>
<evidence type="ECO:0000256" key="7">
    <source>
        <dbReference type="SAM" id="SignalP"/>
    </source>
</evidence>
<dbReference type="Gene3D" id="3.10.120.10">
    <property type="entry name" value="Cytochrome b5-like heme/steroid binding domain"/>
    <property type="match status" value="1"/>
</dbReference>
<comment type="caution">
    <text evidence="9">The sequence shown here is derived from an EMBL/GenBank/DDBJ whole genome shotgun (WGS) entry which is preliminary data.</text>
</comment>
<evidence type="ECO:0000313" key="10">
    <source>
        <dbReference type="Proteomes" id="UP000749559"/>
    </source>
</evidence>
<proteinExistence type="inferred from homology"/>
<dbReference type="EMBL" id="CAIIXF020000008">
    <property type="protein sequence ID" value="CAH1790806.1"/>
    <property type="molecule type" value="Genomic_DNA"/>
</dbReference>
<dbReference type="SMR" id="A0A8S4PC52"/>
<keyword evidence="3" id="KW-0479">Metal-binding</keyword>
<organism evidence="9 10">
    <name type="scientific">Owenia fusiformis</name>
    <name type="common">Polychaete worm</name>
    <dbReference type="NCBI Taxonomy" id="6347"/>
    <lineage>
        <taxon>Eukaryota</taxon>
        <taxon>Metazoa</taxon>
        <taxon>Spiralia</taxon>
        <taxon>Lophotrochozoa</taxon>
        <taxon>Annelida</taxon>
        <taxon>Polychaeta</taxon>
        <taxon>Sedentaria</taxon>
        <taxon>Canalipalpata</taxon>
        <taxon>Sabellida</taxon>
        <taxon>Oweniida</taxon>
        <taxon>Oweniidae</taxon>
        <taxon>Owenia</taxon>
    </lineage>
</organism>
<dbReference type="GO" id="GO:0016020">
    <property type="term" value="C:membrane"/>
    <property type="evidence" value="ECO:0007669"/>
    <property type="project" value="TreeGrafter"/>
</dbReference>
<dbReference type="PANTHER" id="PTHR10281">
    <property type="entry name" value="MEMBRANE-ASSOCIATED PROGESTERONE RECEPTOR COMPONENT-RELATED"/>
    <property type="match status" value="1"/>
</dbReference>